<dbReference type="InterPro" id="IPR011990">
    <property type="entry name" value="TPR-like_helical_dom_sf"/>
</dbReference>
<protein>
    <submittedName>
        <fullName evidence="4">Tetratricopeptide repeat protein</fullName>
    </submittedName>
</protein>
<dbReference type="Proteomes" id="UP001302120">
    <property type="component" value="Unassembled WGS sequence"/>
</dbReference>
<accession>A0ABU5UES7</accession>
<dbReference type="Pfam" id="PF13432">
    <property type="entry name" value="TPR_16"/>
    <property type="match status" value="2"/>
</dbReference>
<dbReference type="Pfam" id="PF13414">
    <property type="entry name" value="TPR_11"/>
    <property type="match status" value="1"/>
</dbReference>
<feature type="repeat" description="TPR" evidence="3">
    <location>
        <begin position="98"/>
        <end position="131"/>
    </location>
</feature>
<dbReference type="RefSeq" id="WP_323196344.1">
    <property type="nucleotide sequence ID" value="NZ_JAYGHG010000017.1"/>
</dbReference>
<keyword evidence="1" id="KW-0677">Repeat</keyword>
<dbReference type="InterPro" id="IPR019734">
    <property type="entry name" value="TPR_rpt"/>
</dbReference>
<evidence type="ECO:0000313" key="4">
    <source>
        <dbReference type="EMBL" id="MEA5582019.1"/>
    </source>
</evidence>
<feature type="repeat" description="TPR" evidence="3">
    <location>
        <begin position="205"/>
        <end position="238"/>
    </location>
</feature>
<feature type="repeat" description="TPR" evidence="3">
    <location>
        <begin position="171"/>
        <end position="204"/>
    </location>
</feature>
<organism evidence="4 5">
    <name type="scientific">Nodularia harveyana UHCC-0300</name>
    <dbReference type="NCBI Taxonomy" id="2974287"/>
    <lineage>
        <taxon>Bacteria</taxon>
        <taxon>Bacillati</taxon>
        <taxon>Cyanobacteriota</taxon>
        <taxon>Cyanophyceae</taxon>
        <taxon>Nostocales</taxon>
        <taxon>Nodulariaceae</taxon>
        <taxon>Nodularia</taxon>
    </lineage>
</organism>
<gene>
    <name evidence="4" type="ORF">VB620_11780</name>
</gene>
<evidence type="ECO:0000256" key="1">
    <source>
        <dbReference type="ARBA" id="ARBA00022737"/>
    </source>
</evidence>
<evidence type="ECO:0000256" key="3">
    <source>
        <dbReference type="PROSITE-ProRule" id="PRU00339"/>
    </source>
</evidence>
<proteinExistence type="predicted"/>
<dbReference type="Gene3D" id="1.25.40.10">
    <property type="entry name" value="Tetratricopeptide repeat domain"/>
    <property type="match status" value="2"/>
</dbReference>
<feature type="repeat" description="TPR" evidence="3">
    <location>
        <begin position="132"/>
        <end position="165"/>
    </location>
</feature>
<sequence length="299" mass="33678">MIDLWRLFLCLLLAMVLNFAGNNAYSLPIVNTQVAGSELLSFGRNNVQSGNDQQDIENFKQGENLALGDRCLADLELQDYHQAITHCNQAINLAPQNFEAYLNRGIAYYRQGDDPAAIADYNYAIALHPVDFRAYYNRGLAYAGAGNYTEAIANYNLALTQIPPNTSSWLADVYNDRGLAHLILQNFPAAILDFNRAIRQNPQDDRAYFNRGCADGRNNDHLSAINNFSQVIKLNPSHAPAYLNRAIAEYRLGYHQQAIADLKQASDYFKNQGKTISHQQTLDLLQRLRQELQFVTEIA</sequence>
<keyword evidence="2 3" id="KW-0802">TPR repeat</keyword>
<evidence type="ECO:0000256" key="2">
    <source>
        <dbReference type="ARBA" id="ARBA00022803"/>
    </source>
</evidence>
<dbReference type="InterPro" id="IPR050498">
    <property type="entry name" value="Ycf3"/>
</dbReference>
<evidence type="ECO:0000313" key="5">
    <source>
        <dbReference type="Proteomes" id="UP001302120"/>
    </source>
</evidence>
<name>A0ABU5UES7_9CYAN</name>
<dbReference type="PANTHER" id="PTHR44858:SF1">
    <property type="entry name" value="UDP-N-ACETYLGLUCOSAMINE--PEPTIDE N-ACETYLGLUCOSAMINYLTRANSFERASE SPINDLY-RELATED"/>
    <property type="match status" value="1"/>
</dbReference>
<dbReference type="EMBL" id="JAYGHG010000017">
    <property type="protein sequence ID" value="MEA5582019.1"/>
    <property type="molecule type" value="Genomic_DNA"/>
</dbReference>
<comment type="caution">
    <text evidence="4">The sequence shown here is derived from an EMBL/GenBank/DDBJ whole genome shotgun (WGS) entry which is preliminary data.</text>
</comment>
<keyword evidence="5" id="KW-1185">Reference proteome</keyword>
<reference evidence="4 5" key="1">
    <citation type="submission" date="2023-12" db="EMBL/GenBank/DDBJ databases">
        <title>Baltic Sea Cyanobacteria.</title>
        <authorList>
            <person name="Delbaje E."/>
            <person name="Fewer D.P."/>
            <person name="Shishido T.K."/>
        </authorList>
    </citation>
    <scope>NUCLEOTIDE SEQUENCE [LARGE SCALE GENOMIC DNA]</scope>
    <source>
        <strain evidence="4 5">UHCC-0300</strain>
    </source>
</reference>
<dbReference type="PROSITE" id="PS50005">
    <property type="entry name" value="TPR"/>
    <property type="match status" value="4"/>
</dbReference>
<dbReference type="SUPFAM" id="SSF48452">
    <property type="entry name" value="TPR-like"/>
    <property type="match status" value="1"/>
</dbReference>
<dbReference type="SMART" id="SM00028">
    <property type="entry name" value="TPR"/>
    <property type="match status" value="6"/>
</dbReference>
<dbReference type="PANTHER" id="PTHR44858">
    <property type="entry name" value="TETRATRICOPEPTIDE REPEAT PROTEIN 6"/>
    <property type="match status" value="1"/>
</dbReference>